<keyword evidence="1" id="KW-0732">Signal</keyword>
<organism evidence="2 3">
    <name type="scientific">Polyplosphaeria fusca</name>
    <dbReference type="NCBI Taxonomy" id="682080"/>
    <lineage>
        <taxon>Eukaryota</taxon>
        <taxon>Fungi</taxon>
        <taxon>Dikarya</taxon>
        <taxon>Ascomycota</taxon>
        <taxon>Pezizomycotina</taxon>
        <taxon>Dothideomycetes</taxon>
        <taxon>Pleosporomycetidae</taxon>
        <taxon>Pleosporales</taxon>
        <taxon>Tetraplosphaeriaceae</taxon>
        <taxon>Polyplosphaeria</taxon>
    </lineage>
</organism>
<evidence type="ECO:0000313" key="3">
    <source>
        <dbReference type="Proteomes" id="UP000799444"/>
    </source>
</evidence>
<gene>
    <name evidence="2" type="ORF">EJ04DRAFT_483191</name>
</gene>
<sequence length="361" mass="40533">MLFLEIFLLPLVSAYAVRTEREIPILKEGDLTSGIGVHFTSSYAVAAIAYGNGTVEDLVRVDGNAQYNDLIRRWSDKNNFRRCEYPSTQERTQCQIMHADRELNKGLGYPATEDVGILASIMEEVKTSIERTLGIQVTAFQPVFPVLRGLNKEDVDDAMEHVGLDGINTAIKDHPFWGTHWETTASYAGAGFGLCNTWTDIRACVDEGMQLDYEEAMFLNFDNSSFAAALQFVHPIFAPKLRALETDFSLGWWNLPVYEIPRAKFWARIQEAIVDVANTLGPRTIPKKIILLGDHAQDPEFLETVKAAFWELLEFDVELLLQDNEGRDGLMLAARGAAELAMTTSYWASHDASEREEVSEL</sequence>
<name>A0A9P4RAK2_9PLEO</name>
<protein>
    <submittedName>
        <fullName evidence="2">Uncharacterized protein</fullName>
    </submittedName>
</protein>
<accession>A0A9P4RAK2</accession>
<evidence type="ECO:0000313" key="2">
    <source>
        <dbReference type="EMBL" id="KAF2739822.1"/>
    </source>
</evidence>
<keyword evidence="3" id="KW-1185">Reference proteome</keyword>
<comment type="caution">
    <text evidence="2">The sequence shown here is derived from an EMBL/GenBank/DDBJ whole genome shotgun (WGS) entry which is preliminary data.</text>
</comment>
<proteinExistence type="predicted"/>
<dbReference type="Proteomes" id="UP000799444">
    <property type="component" value="Unassembled WGS sequence"/>
</dbReference>
<dbReference type="OrthoDB" id="3643156at2759"/>
<dbReference type="AlphaFoldDB" id="A0A9P4RAK2"/>
<reference evidence="2" key="1">
    <citation type="journal article" date="2020" name="Stud. Mycol.">
        <title>101 Dothideomycetes genomes: a test case for predicting lifestyles and emergence of pathogens.</title>
        <authorList>
            <person name="Haridas S."/>
            <person name="Albert R."/>
            <person name="Binder M."/>
            <person name="Bloem J."/>
            <person name="Labutti K."/>
            <person name="Salamov A."/>
            <person name="Andreopoulos B."/>
            <person name="Baker S."/>
            <person name="Barry K."/>
            <person name="Bills G."/>
            <person name="Bluhm B."/>
            <person name="Cannon C."/>
            <person name="Castanera R."/>
            <person name="Culley D."/>
            <person name="Daum C."/>
            <person name="Ezra D."/>
            <person name="Gonzalez J."/>
            <person name="Henrissat B."/>
            <person name="Kuo A."/>
            <person name="Liang C."/>
            <person name="Lipzen A."/>
            <person name="Lutzoni F."/>
            <person name="Magnuson J."/>
            <person name="Mondo S."/>
            <person name="Nolan M."/>
            <person name="Ohm R."/>
            <person name="Pangilinan J."/>
            <person name="Park H.-J."/>
            <person name="Ramirez L."/>
            <person name="Alfaro M."/>
            <person name="Sun H."/>
            <person name="Tritt A."/>
            <person name="Yoshinaga Y."/>
            <person name="Zwiers L.-H."/>
            <person name="Turgeon B."/>
            <person name="Goodwin S."/>
            <person name="Spatafora J."/>
            <person name="Crous P."/>
            <person name="Grigoriev I."/>
        </authorList>
    </citation>
    <scope>NUCLEOTIDE SEQUENCE</scope>
    <source>
        <strain evidence="2">CBS 125425</strain>
    </source>
</reference>
<evidence type="ECO:0000256" key="1">
    <source>
        <dbReference type="SAM" id="SignalP"/>
    </source>
</evidence>
<feature type="chain" id="PRO_5040413365" evidence="1">
    <location>
        <begin position="17"/>
        <end position="361"/>
    </location>
</feature>
<dbReference type="EMBL" id="ML996102">
    <property type="protein sequence ID" value="KAF2739822.1"/>
    <property type="molecule type" value="Genomic_DNA"/>
</dbReference>
<feature type="signal peptide" evidence="1">
    <location>
        <begin position="1"/>
        <end position="16"/>
    </location>
</feature>